<dbReference type="Proteomes" id="UP001265746">
    <property type="component" value="Unassembled WGS sequence"/>
</dbReference>
<organism evidence="2 3">
    <name type="scientific">Phomopsis amygdali</name>
    <name type="common">Fusicoccum amygdali</name>
    <dbReference type="NCBI Taxonomy" id="1214568"/>
    <lineage>
        <taxon>Eukaryota</taxon>
        <taxon>Fungi</taxon>
        <taxon>Dikarya</taxon>
        <taxon>Ascomycota</taxon>
        <taxon>Pezizomycotina</taxon>
        <taxon>Sordariomycetes</taxon>
        <taxon>Sordariomycetidae</taxon>
        <taxon>Diaporthales</taxon>
        <taxon>Diaporthaceae</taxon>
        <taxon>Diaporthe</taxon>
    </lineage>
</organism>
<proteinExistence type="predicted"/>
<name>A0AAD9SN39_PHOAM</name>
<accession>A0AAD9SN39</accession>
<protein>
    <submittedName>
        <fullName evidence="2">Uncharacterized protein</fullName>
    </submittedName>
</protein>
<comment type="caution">
    <text evidence="2">The sequence shown here is derived from an EMBL/GenBank/DDBJ whole genome shotgun (WGS) entry which is preliminary data.</text>
</comment>
<dbReference type="AlphaFoldDB" id="A0AAD9SN39"/>
<gene>
    <name evidence="2" type="ORF">N8I77_004713</name>
</gene>
<sequence>MPGRKRAAADDADSSEDEINVDQVIRTKVELDKIRKDREKKRAQIKADLDKKLDGLRVRVERSVTAHTRQLGNVHKQQVDQLLQAMEARDNILKEIGERLSEMQEKGSNLATHLDQAYEYRMKKLERLTMPVKDQRVPGNDRTKADAA</sequence>
<reference evidence="2" key="1">
    <citation type="submission" date="2023-06" db="EMBL/GenBank/DDBJ databases">
        <authorList>
            <person name="Noh H."/>
        </authorList>
    </citation>
    <scope>NUCLEOTIDE SEQUENCE</scope>
    <source>
        <strain evidence="2">DUCC20226</strain>
    </source>
</reference>
<evidence type="ECO:0000313" key="2">
    <source>
        <dbReference type="EMBL" id="KAK2611369.1"/>
    </source>
</evidence>
<dbReference type="EMBL" id="JAUJFL010000002">
    <property type="protein sequence ID" value="KAK2611369.1"/>
    <property type="molecule type" value="Genomic_DNA"/>
</dbReference>
<feature type="region of interest" description="Disordered" evidence="1">
    <location>
        <begin position="129"/>
        <end position="148"/>
    </location>
</feature>
<keyword evidence="3" id="KW-1185">Reference proteome</keyword>
<evidence type="ECO:0000313" key="3">
    <source>
        <dbReference type="Proteomes" id="UP001265746"/>
    </source>
</evidence>
<evidence type="ECO:0000256" key="1">
    <source>
        <dbReference type="SAM" id="MobiDB-lite"/>
    </source>
</evidence>